<feature type="transmembrane region" description="Helical" evidence="11">
    <location>
        <begin position="238"/>
        <end position="258"/>
    </location>
</feature>
<dbReference type="EMBL" id="GL883029">
    <property type="protein sequence ID" value="EGG13698.1"/>
    <property type="molecule type" value="Genomic_DNA"/>
</dbReference>
<feature type="transmembrane region" description="Helical" evidence="11">
    <location>
        <begin position="370"/>
        <end position="388"/>
    </location>
</feature>
<evidence type="ECO:0000256" key="10">
    <source>
        <dbReference type="ARBA" id="ARBA00023136"/>
    </source>
</evidence>
<dbReference type="OrthoDB" id="19261at2759"/>
<dbReference type="GO" id="GO:0140575">
    <property type="term" value="F:transmembrane monodehydroascorbate reductase activity"/>
    <property type="evidence" value="ECO:0007669"/>
    <property type="project" value="InterPro"/>
</dbReference>
<evidence type="ECO:0000313" key="14">
    <source>
        <dbReference type="EMBL" id="EGG13698.1"/>
    </source>
</evidence>
<dbReference type="SMART" id="SM00664">
    <property type="entry name" value="DoH"/>
    <property type="match status" value="1"/>
</dbReference>
<dbReference type="Pfam" id="PF03351">
    <property type="entry name" value="DOMON"/>
    <property type="match status" value="1"/>
</dbReference>
<reference evidence="15" key="1">
    <citation type="journal article" date="2011" name="Genome Res.">
        <title>Phylogeny-wide analysis of social amoeba genomes highlights ancient origins for complex intercellular communication.</title>
        <authorList>
            <person name="Heidel A.J."/>
            <person name="Lawal H.M."/>
            <person name="Felder M."/>
            <person name="Schilde C."/>
            <person name="Helps N.R."/>
            <person name="Tunggal B."/>
            <person name="Rivero F."/>
            <person name="John U."/>
            <person name="Schleicher M."/>
            <person name="Eichinger L."/>
            <person name="Platzer M."/>
            <person name="Noegel A.A."/>
            <person name="Schaap P."/>
            <person name="Gloeckner G."/>
        </authorList>
    </citation>
    <scope>NUCLEOTIDE SEQUENCE [LARGE SCALE GENOMIC DNA]</scope>
    <source>
        <strain evidence="15">SH3</strain>
    </source>
</reference>
<feature type="transmembrane region" description="Helical" evidence="11">
    <location>
        <begin position="270"/>
        <end position="290"/>
    </location>
</feature>
<keyword evidence="3" id="KW-0813">Transport</keyword>
<evidence type="ECO:0000256" key="6">
    <source>
        <dbReference type="ARBA" id="ARBA00022723"/>
    </source>
</evidence>
<keyword evidence="6" id="KW-0479">Metal-binding</keyword>
<keyword evidence="5 11" id="KW-0812">Transmembrane</keyword>
<dbReference type="InterPro" id="IPR006593">
    <property type="entry name" value="Cyt_b561/ferric_Rdtase_TM"/>
</dbReference>
<evidence type="ECO:0000259" key="12">
    <source>
        <dbReference type="PROSITE" id="PS50836"/>
    </source>
</evidence>
<dbReference type="OMA" id="HFLWKPT"/>
<feature type="transmembrane region" description="Helical" evidence="11">
    <location>
        <begin position="348"/>
        <end position="364"/>
    </location>
</feature>
<dbReference type="STRING" id="1054147.F4QD17"/>
<evidence type="ECO:0000256" key="4">
    <source>
        <dbReference type="ARBA" id="ARBA00022617"/>
    </source>
</evidence>
<dbReference type="InterPro" id="IPR005018">
    <property type="entry name" value="DOMON_domain"/>
</dbReference>
<accession>F4QD17</accession>
<evidence type="ECO:0000256" key="11">
    <source>
        <dbReference type="SAM" id="Phobius"/>
    </source>
</evidence>
<feature type="transmembrane region" description="Helical" evidence="11">
    <location>
        <begin position="302"/>
        <end position="327"/>
    </location>
</feature>
<keyword evidence="15" id="KW-1185">Reference proteome</keyword>
<dbReference type="InterPro" id="IPR045150">
    <property type="entry name" value="CYB561D1/2"/>
</dbReference>
<dbReference type="InterPro" id="IPR045266">
    <property type="entry name" value="DOH_DOMON"/>
</dbReference>
<dbReference type="CDD" id="cd09631">
    <property type="entry name" value="DOMON_DOH"/>
    <property type="match status" value="1"/>
</dbReference>
<evidence type="ECO:0000256" key="3">
    <source>
        <dbReference type="ARBA" id="ARBA00022448"/>
    </source>
</evidence>
<dbReference type="PANTHER" id="PTHR15422:SF24">
    <property type="entry name" value="DOMON RELATED DOMAIN-CONTAINING PROTEIN"/>
    <property type="match status" value="1"/>
</dbReference>
<keyword evidence="10 11" id="KW-0472">Membrane</keyword>
<protein>
    <submittedName>
        <fullName evidence="14">Cytochrome b561 / ferric reductase transmembrane domain-containing protein</fullName>
    </submittedName>
</protein>
<dbReference type="Proteomes" id="UP000007797">
    <property type="component" value="Unassembled WGS sequence"/>
</dbReference>
<feature type="domain" description="Cytochrome b561" evidence="13">
    <location>
        <begin position="204"/>
        <end position="395"/>
    </location>
</feature>
<comment type="subcellular location">
    <subcellularLocation>
        <location evidence="2">Membrane</location>
        <topology evidence="2">Multi-pass membrane protein</topology>
    </subcellularLocation>
</comment>
<proteinExistence type="predicted"/>
<evidence type="ECO:0000256" key="2">
    <source>
        <dbReference type="ARBA" id="ARBA00004141"/>
    </source>
</evidence>
<dbReference type="KEGG" id="dfa:DFA_11459"/>
<evidence type="ECO:0000259" key="13">
    <source>
        <dbReference type="PROSITE" id="PS50939"/>
    </source>
</evidence>
<dbReference type="RefSeq" id="XP_004350402.1">
    <property type="nucleotide sequence ID" value="XM_004350352.1"/>
</dbReference>
<dbReference type="PANTHER" id="PTHR15422">
    <property type="entry name" value="OS05G0565100 PROTEIN"/>
    <property type="match status" value="1"/>
</dbReference>
<dbReference type="GO" id="GO:0016020">
    <property type="term" value="C:membrane"/>
    <property type="evidence" value="ECO:0007669"/>
    <property type="project" value="UniProtKB-SubCell"/>
</dbReference>
<dbReference type="Gene3D" id="1.20.120.1770">
    <property type="match status" value="1"/>
</dbReference>
<evidence type="ECO:0000256" key="1">
    <source>
        <dbReference type="ARBA" id="ARBA00001970"/>
    </source>
</evidence>
<dbReference type="PROSITE" id="PS50939">
    <property type="entry name" value="CYTOCHROME_B561"/>
    <property type="match status" value="1"/>
</dbReference>
<keyword evidence="7" id="KW-0249">Electron transport</keyword>
<name>F4QD17_CACFS</name>
<dbReference type="PROSITE" id="PS50836">
    <property type="entry name" value="DOMON"/>
    <property type="match status" value="1"/>
</dbReference>
<keyword evidence="9" id="KW-0408">Iron</keyword>
<organism evidence="14 15">
    <name type="scientific">Cavenderia fasciculata</name>
    <name type="common">Slime mold</name>
    <name type="synonym">Dictyostelium fasciculatum</name>
    <dbReference type="NCBI Taxonomy" id="261658"/>
    <lineage>
        <taxon>Eukaryota</taxon>
        <taxon>Amoebozoa</taxon>
        <taxon>Evosea</taxon>
        <taxon>Eumycetozoa</taxon>
        <taxon>Dictyostelia</taxon>
        <taxon>Acytosteliales</taxon>
        <taxon>Cavenderiaceae</taxon>
        <taxon>Cavenderia</taxon>
    </lineage>
</organism>
<keyword evidence="4" id="KW-0349">Heme</keyword>
<dbReference type="CDD" id="cd08760">
    <property type="entry name" value="Cyt_b561_FRRS1_like"/>
    <property type="match status" value="1"/>
</dbReference>
<evidence type="ECO:0000313" key="15">
    <source>
        <dbReference type="Proteomes" id="UP000007797"/>
    </source>
</evidence>
<feature type="domain" description="DOMON" evidence="12">
    <location>
        <begin position="72"/>
        <end position="203"/>
    </location>
</feature>
<dbReference type="GeneID" id="14865392"/>
<evidence type="ECO:0000256" key="7">
    <source>
        <dbReference type="ARBA" id="ARBA00022982"/>
    </source>
</evidence>
<dbReference type="SMART" id="SM00665">
    <property type="entry name" value="B561"/>
    <property type="match status" value="1"/>
</dbReference>
<gene>
    <name evidence="14" type="ORF">DFA_11459</name>
</gene>
<dbReference type="GO" id="GO:0020037">
    <property type="term" value="F:heme binding"/>
    <property type="evidence" value="ECO:0007669"/>
    <property type="project" value="TreeGrafter"/>
</dbReference>
<evidence type="ECO:0000256" key="5">
    <source>
        <dbReference type="ARBA" id="ARBA00022692"/>
    </source>
</evidence>
<comment type="cofactor">
    <cofactor evidence="1">
        <name>heme b</name>
        <dbReference type="ChEBI" id="CHEBI:60344"/>
    </cofactor>
</comment>
<dbReference type="AlphaFoldDB" id="F4QD17"/>
<sequence>MEHPMHMASRSAKTRPTGHVITNFFVSFFTGVVERSIRKIGVKYPTGTQSKTFQKKSRNGTFSPQLLLDQASGLTISWEILNSTITFQASINQQSWFGLGFHCVGCSSDQPMQNADFVVSTFGGNGPTDLIVWDMFSNPGYPDKYMPVNDTSIAGGEYNILFASGYQTADYTVVTFSRLLDTGDNVTDHTIVPGPLDLVWAYGSSNEFEFHNGNAGRVTVDLTTGQGTVNNGPDYVDYHAAFMTVAFGLLMPFGVFVGRYLKAHMWWFPLHIIIQSIATIFAIIGFSLALKMVGGLHFTTVHAIMGFITLCLMMLSVLFGALSHFLWDPLRKKIPLFPDIMHWIGGRLVVLCGIVTIILGMVLYPVPQALIVVFGITVGLYFFVILFIDIYHKVYPDTIVGHGHETQGLLTN</sequence>
<dbReference type="Pfam" id="PF03188">
    <property type="entry name" value="Cytochrom_B561"/>
    <property type="match status" value="1"/>
</dbReference>
<dbReference type="GO" id="GO:0046872">
    <property type="term" value="F:metal ion binding"/>
    <property type="evidence" value="ECO:0007669"/>
    <property type="project" value="UniProtKB-KW"/>
</dbReference>
<evidence type="ECO:0000256" key="9">
    <source>
        <dbReference type="ARBA" id="ARBA00023004"/>
    </source>
</evidence>
<evidence type="ECO:0000256" key="8">
    <source>
        <dbReference type="ARBA" id="ARBA00022989"/>
    </source>
</evidence>
<keyword evidence="8 11" id="KW-1133">Transmembrane helix</keyword>